<feature type="compositionally biased region" description="Polar residues" evidence="1">
    <location>
        <begin position="284"/>
        <end position="294"/>
    </location>
</feature>
<feature type="compositionally biased region" description="Pro residues" evidence="1">
    <location>
        <begin position="103"/>
        <end position="124"/>
    </location>
</feature>
<feature type="compositionally biased region" description="Polar residues" evidence="1">
    <location>
        <begin position="413"/>
        <end position="432"/>
    </location>
</feature>
<evidence type="ECO:0000313" key="4">
    <source>
        <dbReference type="EMBL" id="ELQ40751.1"/>
    </source>
</evidence>
<reference evidence="4" key="1">
    <citation type="journal article" date="2012" name="PLoS Genet.">
        <title>Comparative analysis of the genomes of two field isolates of the rice blast fungus Magnaporthe oryzae.</title>
        <authorList>
            <person name="Xue M."/>
            <person name="Yang J."/>
            <person name="Li Z."/>
            <person name="Hu S."/>
            <person name="Yao N."/>
            <person name="Dean R.A."/>
            <person name="Zhao W."/>
            <person name="Shen M."/>
            <person name="Zhang H."/>
            <person name="Li C."/>
            <person name="Liu L."/>
            <person name="Cao L."/>
            <person name="Xu X."/>
            <person name="Xing Y."/>
            <person name="Hsiang T."/>
            <person name="Zhang Z."/>
            <person name="Xu J.R."/>
            <person name="Peng Y.L."/>
        </authorList>
    </citation>
    <scope>NUCLEOTIDE SEQUENCE</scope>
    <source>
        <strain evidence="4">Y34</strain>
    </source>
</reference>
<dbReference type="InterPro" id="IPR009057">
    <property type="entry name" value="Homeodomain-like_sf"/>
</dbReference>
<feature type="region of interest" description="Disordered" evidence="1">
    <location>
        <begin position="283"/>
        <end position="349"/>
    </location>
</feature>
<dbReference type="PROSITE" id="PS50090">
    <property type="entry name" value="MYB_LIKE"/>
    <property type="match status" value="1"/>
</dbReference>
<keyword evidence="4" id="KW-0238">DNA-binding</keyword>
<feature type="compositionally biased region" description="Basic and acidic residues" evidence="1">
    <location>
        <begin position="451"/>
        <end position="472"/>
    </location>
</feature>
<gene>
    <name evidence="4" type="ORF">OOU_Y34scaffold00370g45</name>
</gene>
<dbReference type="PANTHER" id="PTHR45614:SF51">
    <property type="entry name" value="MYB-LIKE DNA-BINDING PROTEIN BAS1"/>
    <property type="match status" value="1"/>
</dbReference>
<dbReference type="SUPFAM" id="SSF46689">
    <property type="entry name" value="Homeodomain-like"/>
    <property type="match status" value="1"/>
</dbReference>
<feature type="region of interest" description="Disordered" evidence="1">
    <location>
        <begin position="409"/>
        <end position="472"/>
    </location>
</feature>
<dbReference type="EMBL" id="JH793583">
    <property type="protein sequence ID" value="ELQ40751.1"/>
    <property type="molecule type" value="Genomic_DNA"/>
</dbReference>
<accession>A0AA97P2J0</accession>
<evidence type="ECO:0000256" key="1">
    <source>
        <dbReference type="SAM" id="MobiDB-lite"/>
    </source>
</evidence>
<dbReference type="AlphaFoldDB" id="A0AA97P2J0"/>
<feature type="domain" description="HTH myb-type" evidence="3">
    <location>
        <begin position="179"/>
        <end position="229"/>
    </location>
</feature>
<evidence type="ECO:0000259" key="2">
    <source>
        <dbReference type="PROSITE" id="PS50090"/>
    </source>
</evidence>
<dbReference type="InterPro" id="IPR050560">
    <property type="entry name" value="MYB_TF"/>
</dbReference>
<dbReference type="Proteomes" id="UP000011086">
    <property type="component" value="Unassembled WGS sequence"/>
</dbReference>
<feature type="domain" description="Myb-like" evidence="2">
    <location>
        <begin position="176"/>
        <end position="225"/>
    </location>
</feature>
<organism evidence="4">
    <name type="scientific">Pyricularia oryzae (strain Y34)</name>
    <name type="common">Rice blast fungus</name>
    <name type="synonym">Magnaporthe oryzae</name>
    <dbReference type="NCBI Taxonomy" id="1143189"/>
    <lineage>
        <taxon>Eukaryota</taxon>
        <taxon>Fungi</taxon>
        <taxon>Dikarya</taxon>
        <taxon>Ascomycota</taxon>
        <taxon>Pezizomycotina</taxon>
        <taxon>Sordariomycetes</taxon>
        <taxon>Sordariomycetidae</taxon>
        <taxon>Magnaporthales</taxon>
        <taxon>Pyriculariaceae</taxon>
        <taxon>Pyricularia</taxon>
    </lineage>
</organism>
<dbReference type="GO" id="GO:0000978">
    <property type="term" value="F:RNA polymerase II cis-regulatory region sequence-specific DNA binding"/>
    <property type="evidence" value="ECO:0007669"/>
    <property type="project" value="TreeGrafter"/>
</dbReference>
<feature type="compositionally biased region" description="Basic residues" evidence="1">
    <location>
        <begin position="298"/>
        <end position="311"/>
    </location>
</feature>
<dbReference type="Pfam" id="PF00249">
    <property type="entry name" value="Myb_DNA-binding"/>
    <property type="match status" value="1"/>
</dbReference>
<dbReference type="GO" id="GO:0005634">
    <property type="term" value="C:nucleus"/>
    <property type="evidence" value="ECO:0007669"/>
    <property type="project" value="TreeGrafter"/>
</dbReference>
<dbReference type="Gene3D" id="1.10.10.60">
    <property type="entry name" value="Homeodomain-like"/>
    <property type="match status" value="1"/>
</dbReference>
<sequence length="472" mass="50335">MTSLLLSGLSPLVRELPIASPVCKGRRDTANVDIASLLKGSDSNESSAARPHQAQSTSESPPTAPTATTTSGPPSYYSSYTPNITPPSTLTPPQYTTSAFGPGPGPSYAPPPPLLGPGPGPVTGPVPGTSFAPAPSYGPAGTPGFTQGLTAVPGSGAVGPPQARRTMAPHMAEGPQAAKKQSKWTPEEDAIIIELRGSGMKWDEISKRLPGRSSISCRLHYQNYLERRSEWDEERKNKLARLYERLKAEMWAKLAEEMQVPWRAAEAMHWQIGEHEMARRAGTTPFSLSGSSVENPHHRASPSRGHHHHAHSQTSVPRDFYGGRGTPGMPTHLPPGRSLVTRPQSQHELGDPGMMYGSAPPPRHNLAPIHTGTLPPPTAGRSGGMLPGVSELTTGVSPYSTPAYSMGMPGTSPVHSQTASPGPFLSTPSSYQLMDPSGVKRRASPGYGPEASRRRQYDPRSDDSELASRRMM</sequence>
<evidence type="ECO:0000259" key="3">
    <source>
        <dbReference type="PROSITE" id="PS51294"/>
    </source>
</evidence>
<proteinExistence type="predicted"/>
<feature type="region of interest" description="Disordered" evidence="1">
    <location>
        <begin position="34"/>
        <end position="185"/>
    </location>
</feature>
<feature type="compositionally biased region" description="Low complexity" evidence="1">
    <location>
        <begin position="56"/>
        <end position="88"/>
    </location>
</feature>
<dbReference type="InterPro" id="IPR017930">
    <property type="entry name" value="Myb_dom"/>
</dbReference>
<dbReference type="GO" id="GO:0000981">
    <property type="term" value="F:DNA-binding transcription factor activity, RNA polymerase II-specific"/>
    <property type="evidence" value="ECO:0007669"/>
    <property type="project" value="TreeGrafter"/>
</dbReference>
<dbReference type="PROSITE" id="PS51294">
    <property type="entry name" value="HTH_MYB"/>
    <property type="match status" value="1"/>
</dbReference>
<dbReference type="CDD" id="cd00167">
    <property type="entry name" value="SANT"/>
    <property type="match status" value="1"/>
</dbReference>
<protein>
    <submittedName>
        <fullName evidence="4">MYB DNA-binding domain-containing protein</fullName>
    </submittedName>
</protein>
<name>A0AA97P2J0_PYRO3</name>
<dbReference type="PANTHER" id="PTHR45614">
    <property type="entry name" value="MYB PROTEIN-RELATED"/>
    <property type="match status" value="1"/>
</dbReference>
<dbReference type="InterPro" id="IPR001005">
    <property type="entry name" value="SANT/Myb"/>
</dbReference>
<dbReference type="SMART" id="SM00717">
    <property type="entry name" value="SANT"/>
    <property type="match status" value="1"/>
</dbReference>